<dbReference type="AlphaFoldDB" id="A0A382PAU3"/>
<dbReference type="EMBL" id="UINC01106088">
    <property type="protein sequence ID" value="SVC70503.1"/>
    <property type="molecule type" value="Genomic_DNA"/>
</dbReference>
<evidence type="ECO:0000313" key="1">
    <source>
        <dbReference type="EMBL" id="SVC70503.1"/>
    </source>
</evidence>
<name>A0A382PAU3_9ZZZZ</name>
<accession>A0A382PAU3</accession>
<sequence>MKLYIFVMLLLVSFAAQGSEWAHNSIHHTLDYGDGSGVKVGVFDGAARC</sequence>
<feature type="non-terminal residue" evidence="1">
    <location>
        <position position="49"/>
    </location>
</feature>
<organism evidence="1">
    <name type="scientific">marine metagenome</name>
    <dbReference type="NCBI Taxonomy" id="408172"/>
    <lineage>
        <taxon>unclassified sequences</taxon>
        <taxon>metagenomes</taxon>
        <taxon>ecological metagenomes</taxon>
    </lineage>
</organism>
<protein>
    <submittedName>
        <fullName evidence="1">Uncharacterized protein</fullName>
    </submittedName>
</protein>
<proteinExistence type="predicted"/>
<reference evidence="1" key="1">
    <citation type="submission" date="2018-05" db="EMBL/GenBank/DDBJ databases">
        <authorList>
            <person name="Lanie J.A."/>
            <person name="Ng W.-L."/>
            <person name="Kazmierczak K.M."/>
            <person name="Andrzejewski T.M."/>
            <person name="Davidsen T.M."/>
            <person name="Wayne K.J."/>
            <person name="Tettelin H."/>
            <person name="Glass J.I."/>
            <person name="Rusch D."/>
            <person name="Podicherti R."/>
            <person name="Tsui H.-C.T."/>
            <person name="Winkler M.E."/>
        </authorList>
    </citation>
    <scope>NUCLEOTIDE SEQUENCE</scope>
</reference>
<gene>
    <name evidence="1" type="ORF">METZ01_LOCUS323357</name>
</gene>